<dbReference type="InterPro" id="IPR036188">
    <property type="entry name" value="FAD/NAD-bd_sf"/>
</dbReference>
<comment type="caution">
    <text evidence="4">The sequence shown here is derived from an EMBL/GenBank/DDBJ whole genome shotgun (WGS) entry which is preliminary data.</text>
</comment>
<keyword evidence="1" id="KW-0285">Flavoprotein</keyword>
<accession>A0ABX5KLL9</accession>
<dbReference type="Gene3D" id="3.40.30.120">
    <property type="match status" value="1"/>
</dbReference>
<dbReference type="Gene3D" id="3.30.9.10">
    <property type="entry name" value="D-Amino Acid Oxidase, subunit A, domain 2"/>
    <property type="match status" value="1"/>
</dbReference>
<feature type="domain" description="FAD-binding" evidence="3">
    <location>
        <begin position="6"/>
        <end position="377"/>
    </location>
</feature>
<reference evidence="4 5" key="1">
    <citation type="submission" date="2018-05" db="EMBL/GenBank/DDBJ databases">
        <title>Genomic Encyclopedia of Type Strains, Phase IV (KMG-V): Genome sequencing to study the core and pangenomes of soil and plant-associated prokaryotes.</title>
        <authorList>
            <person name="Whitman W."/>
        </authorList>
    </citation>
    <scope>NUCLEOTIDE SEQUENCE [LARGE SCALE GENOMIC DNA]</scope>
    <source>
        <strain evidence="4 5">SCZa-39</strain>
    </source>
</reference>
<dbReference type="PANTHER" id="PTHR43004">
    <property type="entry name" value="TRK SYSTEM POTASSIUM UPTAKE PROTEIN"/>
    <property type="match status" value="1"/>
</dbReference>
<dbReference type="InterPro" id="IPR050641">
    <property type="entry name" value="RIFMO-like"/>
</dbReference>
<dbReference type="SUPFAM" id="SSF51905">
    <property type="entry name" value="FAD/NAD(P)-binding domain"/>
    <property type="match status" value="1"/>
</dbReference>
<keyword evidence="5" id="KW-1185">Reference proteome</keyword>
<dbReference type="Pfam" id="PF01494">
    <property type="entry name" value="FAD_binding_3"/>
    <property type="match status" value="1"/>
</dbReference>
<dbReference type="PANTHER" id="PTHR43004:SF8">
    <property type="entry name" value="FAD-BINDING DOMAIN-CONTAINING PROTEIN-RELATED"/>
    <property type="match status" value="1"/>
</dbReference>
<dbReference type="Proteomes" id="UP000245712">
    <property type="component" value="Unassembled WGS sequence"/>
</dbReference>
<dbReference type="Gene3D" id="3.50.50.60">
    <property type="entry name" value="FAD/NAD(P)-binding domain"/>
    <property type="match status" value="1"/>
</dbReference>
<dbReference type="InterPro" id="IPR002938">
    <property type="entry name" value="FAD-bd"/>
</dbReference>
<organism evidence="4 5">
    <name type="scientific">Paraburkholderia unamae</name>
    <dbReference type="NCBI Taxonomy" id="219649"/>
    <lineage>
        <taxon>Bacteria</taxon>
        <taxon>Pseudomonadati</taxon>
        <taxon>Pseudomonadota</taxon>
        <taxon>Betaproteobacteria</taxon>
        <taxon>Burkholderiales</taxon>
        <taxon>Burkholderiaceae</taxon>
        <taxon>Paraburkholderia</taxon>
    </lineage>
</organism>
<proteinExistence type="predicted"/>
<dbReference type="Pfam" id="PF21274">
    <property type="entry name" value="Rng_hyd_C"/>
    <property type="match status" value="1"/>
</dbReference>
<evidence type="ECO:0000313" key="4">
    <source>
        <dbReference type="EMBL" id="PVX82916.1"/>
    </source>
</evidence>
<keyword evidence="2" id="KW-0274">FAD</keyword>
<dbReference type="EMBL" id="QEOB01000008">
    <property type="protein sequence ID" value="PVX82916.1"/>
    <property type="molecule type" value="Genomic_DNA"/>
</dbReference>
<dbReference type="PRINTS" id="PR00420">
    <property type="entry name" value="RNGMNOXGNASE"/>
</dbReference>
<dbReference type="RefSeq" id="WP_116611654.1">
    <property type="nucleotide sequence ID" value="NZ_CAJZAT010000194.1"/>
</dbReference>
<evidence type="ECO:0000256" key="2">
    <source>
        <dbReference type="ARBA" id="ARBA00022827"/>
    </source>
</evidence>
<evidence type="ECO:0000256" key="1">
    <source>
        <dbReference type="ARBA" id="ARBA00022630"/>
    </source>
</evidence>
<sequence>MKKTVETEVLIVGGGATGLTASMLLARHGVNSWLVSKYKQTSMLPKAHLLSIKTMEIYRELGVEEAIRAQSCPDAHMRYVGWYAGLAGADPDHGREIARLGAFGRGGEDGDWRAASDNRYANLPQARLEPLLRTHAQALAPGAVHFHHEFRGFREEADGIVATILDRDTGEQYEVHAQYLLACDGGQIVGPQLGVEMEGEAAVATTVSVHFSADLARYGRAHESEDVLNRTILNPETGEPGVLVPMGPDAWGMRSREWVFSMIAAPGDHKQDSDDEAVAKLLRTLGIAREGLQVHQVTRWPLNAVVAARFRVGRAFILGDAAHRMPPAGAHGLNTAVQDSYNLCWKIAMVLRAQAGEGLLDSYEAERQPVARATVDSAYGNWRNAWRIAASFGFSAANGAQQNWQNLRLQWADGPEGEAARRRATQGIGIACSTYHHLNVNYGYTYASGALVADEIPAPASLDSHGDFRPSTKPGHTVPHAWLEDTRGRYSINDLLGEGRFVLIAGEQGDAWCEAARALAAERGLPLDAMTISVREGERFDLRCEWLKRREHGPAGAVLVRPDRFVAWRSMTLAQDPKATLAAALDRILACG</sequence>
<evidence type="ECO:0000313" key="5">
    <source>
        <dbReference type="Proteomes" id="UP000245712"/>
    </source>
</evidence>
<evidence type="ECO:0000259" key="3">
    <source>
        <dbReference type="Pfam" id="PF01494"/>
    </source>
</evidence>
<gene>
    <name evidence="4" type="ORF">C7402_108289</name>
</gene>
<name>A0ABX5KLL9_9BURK</name>
<protein>
    <submittedName>
        <fullName evidence="4">2,4-dichlorophenol 6-monooxygenase</fullName>
    </submittedName>
</protein>